<dbReference type="SMART" id="SM00387">
    <property type="entry name" value="HATPase_c"/>
    <property type="match status" value="1"/>
</dbReference>
<keyword evidence="5" id="KW-0597">Phosphoprotein</keyword>
<keyword evidence="11 12" id="KW-0472">Membrane</keyword>
<keyword evidence="6" id="KW-0808">Transferase</keyword>
<evidence type="ECO:0000256" key="9">
    <source>
        <dbReference type="ARBA" id="ARBA00022840"/>
    </source>
</evidence>
<dbReference type="Pfam" id="PF02518">
    <property type="entry name" value="HATPase_c"/>
    <property type="match status" value="1"/>
</dbReference>
<accession>A0A1M5WZI5</accession>
<feature type="domain" description="HAMP" evidence="15">
    <location>
        <begin position="205"/>
        <end position="257"/>
    </location>
</feature>
<dbReference type="SUPFAM" id="SSF55874">
    <property type="entry name" value="ATPase domain of HSP90 chaperone/DNA topoisomerase II/histidine kinase"/>
    <property type="match status" value="1"/>
</dbReference>
<dbReference type="CDD" id="cd00130">
    <property type="entry name" value="PAS"/>
    <property type="match status" value="1"/>
</dbReference>
<evidence type="ECO:0000259" key="15">
    <source>
        <dbReference type="PROSITE" id="PS50885"/>
    </source>
</evidence>
<evidence type="ECO:0000256" key="3">
    <source>
        <dbReference type="ARBA" id="ARBA00012438"/>
    </source>
</evidence>
<dbReference type="EMBL" id="FQXU01000004">
    <property type="protein sequence ID" value="SHH92997.1"/>
    <property type="molecule type" value="Genomic_DNA"/>
</dbReference>
<feature type="transmembrane region" description="Helical" evidence="12">
    <location>
        <begin position="180"/>
        <end position="199"/>
    </location>
</feature>
<dbReference type="Pfam" id="PF13426">
    <property type="entry name" value="PAS_9"/>
    <property type="match status" value="1"/>
</dbReference>
<evidence type="ECO:0000256" key="6">
    <source>
        <dbReference type="ARBA" id="ARBA00022679"/>
    </source>
</evidence>
<dbReference type="InterPro" id="IPR004358">
    <property type="entry name" value="Sig_transdc_His_kin-like_C"/>
</dbReference>
<dbReference type="InterPro" id="IPR035965">
    <property type="entry name" value="PAS-like_dom_sf"/>
</dbReference>
<dbReference type="GO" id="GO:0005524">
    <property type="term" value="F:ATP binding"/>
    <property type="evidence" value="ECO:0007669"/>
    <property type="project" value="UniProtKB-KW"/>
</dbReference>
<dbReference type="PROSITE" id="PS50885">
    <property type="entry name" value="HAMP"/>
    <property type="match status" value="1"/>
</dbReference>
<dbReference type="PANTHER" id="PTHR42878:SF12">
    <property type="entry name" value="SENSOR HISTIDINE KINASE YCBM"/>
    <property type="match status" value="1"/>
</dbReference>
<sequence>MKKNLKYKFKILLFSLIAINGLMIFLSIFKLFNIRKSVDELMTYNFESIIAINDMINYSEKQNIALLNYIATQNPSYKMDFYNMEDSFINSYEFQISRAKETGEPEITKEIYNSYRIYLNSCDDIFSKETSEIVSVHLTDYYDKIQVNYIKLKDHLKALYDINKDALTIKMTHAQEEIRLSFNLLLFICLFTVVFSLIVSNRYLNKLLLPLSTLHKAIKSFKDGNFSFESQVYSEDEIGELYKEFKNMSDKIVEFKNSTLGQLVEEKNKSLSIVKSISNPLIVLDSNFKCILVNNSCENYFNIEEQNILGQHILNFIPNKDLYDFIYESKKERVQGKTKIMSFDEEKYVFNISISTIISMNSDLNGIIIYFQDITKIKKLDHVKFDFISTLSHELKTPLTSIMMGASMLEEDSIIKNKEESGKIIETLQEDSQKLLDMIDNLLRLTELENEQNYLNLEATDISEIINNSIRNFITIALSKNIKIVFEKDKNIPLLNIDREKFFWVINNLLSNAIKYSLQYGEIIIKLKYRKKVVILTIKDFGIGINPESIPKIFDKFYRENELSNGTGLGLPLSKQIIELHSGTISCESKLGEGSIFEVNMPITGGNL</sequence>
<dbReference type="GO" id="GO:0007234">
    <property type="term" value="P:osmosensory signaling via phosphorelay pathway"/>
    <property type="evidence" value="ECO:0007669"/>
    <property type="project" value="TreeGrafter"/>
</dbReference>
<dbReference type="AlphaFoldDB" id="A0A1M5WZI5"/>
<evidence type="ECO:0000256" key="12">
    <source>
        <dbReference type="SAM" id="Phobius"/>
    </source>
</evidence>
<dbReference type="GO" id="GO:0000156">
    <property type="term" value="F:phosphorelay response regulator activity"/>
    <property type="evidence" value="ECO:0007669"/>
    <property type="project" value="TreeGrafter"/>
</dbReference>
<keyword evidence="12" id="KW-0812">Transmembrane</keyword>
<keyword evidence="7" id="KW-0547">Nucleotide-binding</keyword>
<dbReference type="Gene3D" id="3.30.450.20">
    <property type="entry name" value="PAS domain"/>
    <property type="match status" value="1"/>
</dbReference>
<feature type="domain" description="PAS" evidence="14">
    <location>
        <begin position="266"/>
        <end position="335"/>
    </location>
</feature>
<dbReference type="GO" id="GO:0005886">
    <property type="term" value="C:plasma membrane"/>
    <property type="evidence" value="ECO:0007669"/>
    <property type="project" value="UniProtKB-SubCell"/>
</dbReference>
<dbReference type="SUPFAM" id="SSF158472">
    <property type="entry name" value="HAMP domain-like"/>
    <property type="match status" value="1"/>
</dbReference>
<feature type="transmembrane region" description="Helical" evidence="12">
    <location>
        <begin position="12"/>
        <end position="32"/>
    </location>
</feature>
<keyword evidence="8" id="KW-0418">Kinase</keyword>
<comment type="catalytic activity">
    <reaction evidence="1">
        <text>ATP + protein L-histidine = ADP + protein N-phospho-L-histidine.</text>
        <dbReference type="EC" id="2.7.13.3"/>
    </reaction>
</comment>
<protein>
    <recommendedName>
        <fullName evidence="3">histidine kinase</fullName>
        <ecNumber evidence="3">2.7.13.3</ecNumber>
    </recommendedName>
</protein>
<dbReference type="PROSITE" id="PS50112">
    <property type="entry name" value="PAS"/>
    <property type="match status" value="1"/>
</dbReference>
<dbReference type="NCBIfam" id="TIGR00229">
    <property type="entry name" value="sensory_box"/>
    <property type="match status" value="1"/>
</dbReference>
<dbReference type="FunFam" id="3.30.565.10:FF:000023">
    <property type="entry name" value="PAS domain-containing sensor histidine kinase"/>
    <property type="match status" value="1"/>
</dbReference>
<evidence type="ECO:0000256" key="4">
    <source>
        <dbReference type="ARBA" id="ARBA00022475"/>
    </source>
</evidence>
<evidence type="ECO:0000256" key="5">
    <source>
        <dbReference type="ARBA" id="ARBA00022553"/>
    </source>
</evidence>
<dbReference type="Pfam" id="PF00512">
    <property type="entry name" value="HisKA"/>
    <property type="match status" value="1"/>
</dbReference>
<keyword evidence="4" id="KW-1003">Cell membrane</keyword>
<name>A0A1M5WZI5_9CLOT</name>
<dbReference type="Gene3D" id="3.30.565.10">
    <property type="entry name" value="Histidine kinase-like ATPase, C-terminal domain"/>
    <property type="match status" value="1"/>
</dbReference>
<gene>
    <name evidence="16" type="ORF">SAMN02745941_01344</name>
</gene>
<evidence type="ECO:0000256" key="10">
    <source>
        <dbReference type="ARBA" id="ARBA00023012"/>
    </source>
</evidence>
<dbReference type="Pfam" id="PF00672">
    <property type="entry name" value="HAMP"/>
    <property type="match status" value="1"/>
</dbReference>
<keyword evidence="10" id="KW-0902">Two-component regulatory system</keyword>
<dbReference type="InterPro" id="IPR036097">
    <property type="entry name" value="HisK_dim/P_sf"/>
</dbReference>
<dbReference type="SMART" id="SM00388">
    <property type="entry name" value="HisKA"/>
    <property type="match status" value="1"/>
</dbReference>
<dbReference type="InterPro" id="IPR036890">
    <property type="entry name" value="HATPase_C_sf"/>
</dbReference>
<evidence type="ECO:0000256" key="1">
    <source>
        <dbReference type="ARBA" id="ARBA00000085"/>
    </source>
</evidence>
<dbReference type="PANTHER" id="PTHR42878">
    <property type="entry name" value="TWO-COMPONENT HISTIDINE KINASE"/>
    <property type="match status" value="1"/>
</dbReference>
<evidence type="ECO:0000313" key="17">
    <source>
        <dbReference type="Proteomes" id="UP000184241"/>
    </source>
</evidence>
<dbReference type="SUPFAM" id="SSF55785">
    <property type="entry name" value="PYP-like sensor domain (PAS domain)"/>
    <property type="match status" value="1"/>
</dbReference>
<evidence type="ECO:0000256" key="2">
    <source>
        <dbReference type="ARBA" id="ARBA00004236"/>
    </source>
</evidence>
<evidence type="ECO:0000256" key="8">
    <source>
        <dbReference type="ARBA" id="ARBA00022777"/>
    </source>
</evidence>
<proteinExistence type="predicted"/>
<dbReference type="Proteomes" id="UP000184241">
    <property type="component" value="Unassembled WGS sequence"/>
</dbReference>
<evidence type="ECO:0000256" key="7">
    <source>
        <dbReference type="ARBA" id="ARBA00022741"/>
    </source>
</evidence>
<dbReference type="Gene3D" id="6.10.340.10">
    <property type="match status" value="1"/>
</dbReference>
<dbReference type="InterPro" id="IPR003661">
    <property type="entry name" value="HisK_dim/P_dom"/>
</dbReference>
<feature type="domain" description="Histidine kinase" evidence="13">
    <location>
        <begin position="390"/>
        <end position="605"/>
    </location>
</feature>
<dbReference type="GO" id="GO:0030295">
    <property type="term" value="F:protein kinase activator activity"/>
    <property type="evidence" value="ECO:0007669"/>
    <property type="project" value="TreeGrafter"/>
</dbReference>
<reference evidence="16 17" key="1">
    <citation type="submission" date="2016-11" db="EMBL/GenBank/DDBJ databases">
        <authorList>
            <person name="Jaros S."/>
            <person name="Januszkiewicz K."/>
            <person name="Wedrychowicz H."/>
        </authorList>
    </citation>
    <scope>NUCLEOTIDE SEQUENCE [LARGE SCALE GENOMIC DNA]</scope>
    <source>
        <strain evidence="16 17">DSM 6191</strain>
    </source>
</reference>
<dbReference type="InterPro" id="IPR005467">
    <property type="entry name" value="His_kinase_dom"/>
</dbReference>
<organism evidence="16 17">
    <name type="scientific">Clostridium intestinale DSM 6191</name>
    <dbReference type="NCBI Taxonomy" id="1121320"/>
    <lineage>
        <taxon>Bacteria</taxon>
        <taxon>Bacillati</taxon>
        <taxon>Bacillota</taxon>
        <taxon>Clostridia</taxon>
        <taxon>Eubacteriales</taxon>
        <taxon>Clostridiaceae</taxon>
        <taxon>Clostridium</taxon>
    </lineage>
</organism>
<evidence type="ECO:0000259" key="13">
    <source>
        <dbReference type="PROSITE" id="PS50109"/>
    </source>
</evidence>
<comment type="subcellular location">
    <subcellularLocation>
        <location evidence="2">Cell membrane</location>
    </subcellularLocation>
</comment>
<dbReference type="PRINTS" id="PR00344">
    <property type="entry name" value="BCTRLSENSOR"/>
</dbReference>
<evidence type="ECO:0000259" key="14">
    <source>
        <dbReference type="PROSITE" id="PS50112"/>
    </source>
</evidence>
<evidence type="ECO:0000313" key="16">
    <source>
        <dbReference type="EMBL" id="SHH92997.1"/>
    </source>
</evidence>
<dbReference type="PROSITE" id="PS50109">
    <property type="entry name" value="HIS_KIN"/>
    <property type="match status" value="1"/>
</dbReference>
<dbReference type="InterPro" id="IPR003660">
    <property type="entry name" value="HAMP_dom"/>
</dbReference>
<dbReference type="EC" id="2.7.13.3" evidence="3"/>
<evidence type="ECO:0000256" key="11">
    <source>
        <dbReference type="ARBA" id="ARBA00023136"/>
    </source>
</evidence>
<dbReference type="InterPro" id="IPR000014">
    <property type="entry name" value="PAS"/>
</dbReference>
<keyword evidence="12" id="KW-1133">Transmembrane helix</keyword>
<dbReference type="CDD" id="cd06225">
    <property type="entry name" value="HAMP"/>
    <property type="match status" value="1"/>
</dbReference>
<dbReference type="RefSeq" id="WP_073017943.1">
    <property type="nucleotide sequence ID" value="NZ_FQXU01000004.1"/>
</dbReference>
<dbReference type="Gene3D" id="1.10.287.130">
    <property type="match status" value="1"/>
</dbReference>
<dbReference type="CDD" id="cd00082">
    <property type="entry name" value="HisKA"/>
    <property type="match status" value="1"/>
</dbReference>
<dbReference type="SUPFAM" id="SSF47384">
    <property type="entry name" value="Homodimeric domain of signal transducing histidine kinase"/>
    <property type="match status" value="1"/>
</dbReference>
<dbReference type="GO" id="GO:0000155">
    <property type="term" value="F:phosphorelay sensor kinase activity"/>
    <property type="evidence" value="ECO:0007669"/>
    <property type="project" value="InterPro"/>
</dbReference>
<dbReference type="SMART" id="SM00304">
    <property type="entry name" value="HAMP"/>
    <property type="match status" value="1"/>
</dbReference>
<dbReference type="InterPro" id="IPR003594">
    <property type="entry name" value="HATPase_dom"/>
</dbReference>
<dbReference type="SMART" id="SM00091">
    <property type="entry name" value="PAS"/>
    <property type="match status" value="1"/>
</dbReference>
<dbReference type="InterPro" id="IPR050351">
    <property type="entry name" value="BphY/WalK/GraS-like"/>
</dbReference>
<keyword evidence="9" id="KW-0067">ATP-binding</keyword>